<evidence type="ECO:0000313" key="1">
    <source>
        <dbReference type="EMBL" id="MFC5293067.1"/>
    </source>
</evidence>
<proteinExistence type="predicted"/>
<dbReference type="Proteomes" id="UP001595976">
    <property type="component" value="Unassembled WGS sequence"/>
</dbReference>
<sequence>MSLPFSYTATVLPSRRHRIPDRVNVRAYTDVLVPELSASEIHPAIVIERRQPRSTLFDWNGRLFRPARRRSNGEPLSVKDFQREVSERFTGAGKLVAHAAVDFDPCFFPTPNSRWNVASSLEGESSALSLHTFAAWVAERGWRGPVVQESSEDCERGRAQALYAETFIVVDGALHIACPEPVWAVRTWPRPPALCLWNRPTLSQAAHCFRLDEFEVARAWADQIGAAAANDERRIHILSDSSVKRHCLLHLARSAAVPMVRYAAWPPMEISEQLDEAAALCERLEGGAIAPDTCDVAMILDAMTTLHRALEADVRCGSQFGYWSQMEIIVQRWAFEIARGEDLSRYSQLSDEDLEALYGL</sequence>
<protein>
    <submittedName>
        <fullName evidence="1">Uncharacterized protein</fullName>
    </submittedName>
</protein>
<reference evidence="2" key="1">
    <citation type="journal article" date="2019" name="Int. J. Syst. Evol. Microbiol.">
        <title>The Global Catalogue of Microorganisms (GCM) 10K type strain sequencing project: providing services to taxonomists for standard genome sequencing and annotation.</title>
        <authorList>
            <consortium name="The Broad Institute Genomics Platform"/>
            <consortium name="The Broad Institute Genome Sequencing Center for Infectious Disease"/>
            <person name="Wu L."/>
            <person name="Ma J."/>
        </authorList>
    </citation>
    <scope>NUCLEOTIDE SEQUENCE [LARGE SCALE GENOMIC DNA]</scope>
    <source>
        <strain evidence="2">CGMCC 1.15643</strain>
    </source>
</reference>
<organism evidence="1 2">
    <name type="scientific">Bosea minatitlanensis</name>
    <dbReference type="NCBI Taxonomy" id="128782"/>
    <lineage>
        <taxon>Bacteria</taxon>
        <taxon>Pseudomonadati</taxon>
        <taxon>Pseudomonadota</taxon>
        <taxon>Alphaproteobacteria</taxon>
        <taxon>Hyphomicrobiales</taxon>
        <taxon>Boseaceae</taxon>
        <taxon>Bosea</taxon>
    </lineage>
</organism>
<name>A0ABW0F0S4_9HYPH</name>
<dbReference type="RefSeq" id="WP_260348804.1">
    <property type="nucleotide sequence ID" value="NZ_JAOAOS010000006.1"/>
</dbReference>
<comment type="caution">
    <text evidence="1">The sequence shown here is derived from an EMBL/GenBank/DDBJ whole genome shotgun (WGS) entry which is preliminary data.</text>
</comment>
<gene>
    <name evidence="1" type="ORF">ACFPK2_08690</name>
</gene>
<keyword evidence="2" id="KW-1185">Reference proteome</keyword>
<dbReference type="EMBL" id="JBHSLI010000003">
    <property type="protein sequence ID" value="MFC5293067.1"/>
    <property type="molecule type" value="Genomic_DNA"/>
</dbReference>
<accession>A0ABW0F0S4</accession>
<evidence type="ECO:0000313" key="2">
    <source>
        <dbReference type="Proteomes" id="UP001595976"/>
    </source>
</evidence>